<dbReference type="PROSITE" id="PS50977">
    <property type="entry name" value="HTH_TETR_2"/>
    <property type="match status" value="1"/>
</dbReference>
<sequence>MARGRPPAHTRDQVVDAAIGIADVEGLGAVTMRRIAQEIGAGAMSLYTYVPDKDRLVDLMVDRVGGTLHPVAMTGDWRTDLLALAASQRSLMLAHPWLPAALPNRRLTGRNMLAYLEQGLAALEPTGLGGPVKLEIVALVTGLVATFVTAELAGSAPVPEQVALITEAVATGDFPQLGSVLAEGGQGGEPDFDRLAAWTITGLVTQALAANS</sequence>
<dbReference type="InterPro" id="IPR050109">
    <property type="entry name" value="HTH-type_TetR-like_transc_reg"/>
</dbReference>
<feature type="domain" description="HTH tetR-type" evidence="5">
    <location>
        <begin position="8"/>
        <end position="68"/>
    </location>
</feature>
<keyword evidence="3" id="KW-0804">Transcription</keyword>
<keyword evidence="2 4" id="KW-0238">DNA-binding</keyword>
<keyword evidence="7" id="KW-1185">Reference proteome</keyword>
<proteinExistence type="predicted"/>
<dbReference type="SUPFAM" id="SSF48498">
    <property type="entry name" value="Tetracyclin repressor-like, C-terminal domain"/>
    <property type="match status" value="1"/>
</dbReference>
<dbReference type="Pfam" id="PF00440">
    <property type="entry name" value="TetR_N"/>
    <property type="match status" value="1"/>
</dbReference>
<dbReference type="InterPro" id="IPR004111">
    <property type="entry name" value="Repressor_TetR_C"/>
</dbReference>
<keyword evidence="1" id="KW-0805">Transcription regulation</keyword>
<evidence type="ECO:0000256" key="1">
    <source>
        <dbReference type="ARBA" id="ARBA00023015"/>
    </source>
</evidence>
<reference evidence="6" key="1">
    <citation type="submission" date="2022-11" db="EMBL/GenBank/DDBJ databases">
        <authorList>
            <person name="Somphong A."/>
            <person name="Phongsopitanun W."/>
        </authorList>
    </citation>
    <scope>NUCLEOTIDE SEQUENCE</scope>
    <source>
        <strain evidence="6">Pm04-4</strain>
    </source>
</reference>
<evidence type="ECO:0000313" key="6">
    <source>
        <dbReference type="EMBL" id="MCY1139850.1"/>
    </source>
</evidence>
<comment type="caution">
    <text evidence="6">The sequence shown here is derived from an EMBL/GenBank/DDBJ whole genome shotgun (WGS) entry which is preliminary data.</text>
</comment>
<dbReference type="RefSeq" id="WP_267564008.1">
    <property type="nucleotide sequence ID" value="NZ_JAPNTZ010000006.1"/>
</dbReference>
<protein>
    <submittedName>
        <fullName evidence="6">TetR/AcrR family transcriptional regulator</fullName>
    </submittedName>
</protein>
<dbReference type="InterPro" id="IPR036271">
    <property type="entry name" value="Tet_transcr_reg_TetR-rel_C_sf"/>
</dbReference>
<evidence type="ECO:0000259" key="5">
    <source>
        <dbReference type="PROSITE" id="PS50977"/>
    </source>
</evidence>
<dbReference type="PANTHER" id="PTHR30055:SF151">
    <property type="entry name" value="TRANSCRIPTIONAL REGULATORY PROTEIN"/>
    <property type="match status" value="1"/>
</dbReference>
<evidence type="ECO:0000256" key="3">
    <source>
        <dbReference type="ARBA" id="ARBA00023163"/>
    </source>
</evidence>
<dbReference type="Gene3D" id="1.10.357.10">
    <property type="entry name" value="Tetracycline Repressor, domain 2"/>
    <property type="match status" value="1"/>
</dbReference>
<dbReference type="Gene3D" id="1.10.10.60">
    <property type="entry name" value="Homeodomain-like"/>
    <property type="match status" value="1"/>
</dbReference>
<dbReference type="Proteomes" id="UP001151002">
    <property type="component" value="Unassembled WGS sequence"/>
</dbReference>
<gene>
    <name evidence="6" type="ORF">OWR29_17755</name>
</gene>
<dbReference type="Pfam" id="PF02909">
    <property type="entry name" value="TetR_C_1"/>
    <property type="match status" value="1"/>
</dbReference>
<dbReference type="PANTHER" id="PTHR30055">
    <property type="entry name" value="HTH-TYPE TRANSCRIPTIONAL REGULATOR RUTR"/>
    <property type="match status" value="1"/>
</dbReference>
<evidence type="ECO:0000256" key="4">
    <source>
        <dbReference type="PROSITE-ProRule" id="PRU00335"/>
    </source>
</evidence>
<evidence type="ECO:0000256" key="2">
    <source>
        <dbReference type="ARBA" id="ARBA00023125"/>
    </source>
</evidence>
<dbReference type="InterPro" id="IPR009057">
    <property type="entry name" value="Homeodomain-like_sf"/>
</dbReference>
<evidence type="ECO:0000313" key="7">
    <source>
        <dbReference type="Proteomes" id="UP001151002"/>
    </source>
</evidence>
<dbReference type="EMBL" id="JAPNTZ010000006">
    <property type="protein sequence ID" value="MCY1139850.1"/>
    <property type="molecule type" value="Genomic_DNA"/>
</dbReference>
<dbReference type="SUPFAM" id="SSF46689">
    <property type="entry name" value="Homeodomain-like"/>
    <property type="match status" value="1"/>
</dbReference>
<dbReference type="InterPro" id="IPR001647">
    <property type="entry name" value="HTH_TetR"/>
</dbReference>
<organism evidence="6 7">
    <name type="scientific">Paractinoplanes pyxinae</name>
    <dbReference type="NCBI Taxonomy" id="2997416"/>
    <lineage>
        <taxon>Bacteria</taxon>
        <taxon>Bacillati</taxon>
        <taxon>Actinomycetota</taxon>
        <taxon>Actinomycetes</taxon>
        <taxon>Micromonosporales</taxon>
        <taxon>Micromonosporaceae</taxon>
        <taxon>Paractinoplanes</taxon>
    </lineage>
</organism>
<name>A0ABT4B041_9ACTN</name>
<accession>A0ABT4B041</accession>
<feature type="DNA-binding region" description="H-T-H motif" evidence="4">
    <location>
        <begin position="31"/>
        <end position="50"/>
    </location>
</feature>